<dbReference type="OrthoDB" id="1049195at2759"/>
<dbReference type="AlphaFoldDB" id="A0A9W8ID50"/>
<proteinExistence type="predicted"/>
<keyword evidence="5" id="KW-1185">Reference proteome</keyword>
<feature type="compositionally biased region" description="Basic and acidic residues" evidence="2">
    <location>
        <begin position="98"/>
        <end position="109"/>
    </location>
</feature>
<dbReference type="GO" id="GO:0003723">
    <property type="term" value="F:RNA binding"/>
    <property type="evidence" value="ECO:0007669"/>
    <property type="project" value="UniProtKB-UniRule"/>
</dbReference>
<dbReference type="Proteomes" id="UP001139887">
    <property type="component" value="Unassembled WGS sequence"/>
</dbReference>
<protein>
    <recommendedName>
        <fullName evidence="3">RRM domain-containing protein</fullName>
    </recommendedName>
</protein>
<dbReference type="SUPFAM" id="SSF54928">
    <property type="entry name" value="RNA-binding domain, RBD"/>
    <property type="match status" value="1"/>
</dbReference>
<sequence>MLHVKNLPMSATEESVRSVFENYGKVHQVRMLPAVENAVFRVAFVQFYVGGEIPETYEEQAKLPDPTHEEIEQCTECRRNVMNELDGYKLDGRRLEIKPANNDKPDKIQFHARVNLQRKKTPRPLSESDRQAKNEMASYERGYKDGFRDGLLEAKKTQ</sequence>
<dbReference type="Gene3D" id="3.30.70.330">
    <property type="match status" value="1"/>
</dbReference>
<accession>A0A9W8ID50</accession>
<keyword evidence="1" id="KW-0694">RNA-binding</keyword>
<feature type="compositionally biased region" description="Basic and acidic residues" evidence="2">
    <location>
        <begin position="141"/>
        <end position="158"/>
    </location>
</feature>
<evidence type="ECO:0000256" key="1">
    <source>
        <dbReference type="PROSITE-ProRule" id="PRU00176"/>
    </source>
</evidence>
<dbReference type="SMART" id="SM00360">
    <property type="entry name" value="RRM"/>
    <property type="match status" value="1"/>
</dbReference>
<evidence type="ECO:0000259" key="3">
    <source>
        <dbReference type="PROSITE" id="PS50102"/>
    </source>
</evidence>
<organism evidence="4 5">
    <name type="scientific">Coemansia brasiliensis</name>
    <dbReference type="NCBI Taxonomy" id="2650707"/>
    <lineage>
        <taxon>Eukaryota</taxon>
        <taxon>Fungi</taxon>
        <taxon>Fungi incertae sedis</taxon>
        <taxon>Zoopagomycota</taxon>
        <taxon>Kickxellomycotina</taxon>
        <taxon>Kickxellomycetes</taxon>
        <taxon>Kickxellales</taxon>
        <taxon>Kickxellaceae</taxon>
        <taxon>Coemansia</taxon>
    </lineage>
</organism>
<gene>
    <name evidence="4" type="ORF">IWW36_002616</name>
</gene>
<feature type="region of interest" description="Disordered" evidence="2">
    <location>
        <begin position="98"/>
        <end position="158"/>
    </location>
</feature>
<dbReference type="PROSITE" id="PS50102">
    <property type="entry name" value="RRM"/>
    <property type="match status" value="1"/>
</dbReference>
<evidence type="ECO:0000313" key="4">
    <source>
        <dbReference type="EMBL" id="KAJ2849455.1"/>
    </source>
</evidence>
<evidence type="ECO:0000256" key="2">
    <source>
        <dbReference type="SAM" id="MobiDB-lite"/>
    </source>
</evidence>
<dbReference type="InterPro" id="IPR035979">
    <property type="entry name" value="RBD_domain_sf"/>
</dbReference>
<reference evidence="4" key="1">
    <citation type="submission" date="2022-07" db="EMBL/GenBank/DDBJ databases">
        <title>Phylogenomic reconstructions and comparative analyses of Kickxellomycotina fungi.</title>
        <authorList>
            <person name="Reynolds N.K."/>
            <person name="Stajich J.E."/>
            <person name="Barry K."/>
            <person name="Grigoriev I.V."/>
            <person name="Crous P."/>
            <person name="Smith M.E."/>
        </authorList>
    </citation>
    <scope>NUCLEOTIDE SEQUENCE</scope>
    <source>
        <strain evidence="4">NRRL 1566</strain>
    </source>
</reference>
<comment type="caution">
    <text evidence="4">The sequence shown here is derived from an EMBL/GenBank/DDBJ whole genome shotgun (WGS) entry which is preliminary data.</text>
</comment>
<dbReference type="CDD" id="cd00590">
    <property type="entry name" value="RRM_SF"/>
    <property type="match status" value="1"/>
</dbReference>
<dbReference type="InterPro" id="IPR012677">
    <property type="entry name" value="Nucleotide-bd_a/b_plait_sf"/>
</dbReference>
<evidence type="ECO:0000313" key="5">
    <source>
        <dbReference type="Proteomes" id="UP001139887"/>
    </source>
</evidence>
<name>A0A9W8ID50_9FUNG</name>
<feature type="domain" description="RRM" evidence="3">
    <location>
        <begin position="1"/>
        <end position="102"/>
    </location>
</feature>
<dbReference type="EMBL" id="JANBUW010000077">
    <property type="protein sequence ID" value="KAJ2849455.1"/>
    <property type="molecule type" value="Genomic_DNA"/>
</dbReference>
<dbReference type="Pfam" id="PF00076">
    <property type="entry name" value="RRM_1"/>
    <property type="match status" value="1"/>
</dbReference>
<dbReference type="InterPro" id="IPR000504">
    <property type="entry name" value="RRM_dom"/>
</dbReference>